<evidence type="ECO:0000313" key="1">
    <source>
        <dbReference type="EMBL" id="GIY25442.1"/>
    </source>
</evidence>
<accession>A0AAV4RY82</accession>
<organism evidence="1 2">
    <name type="scientific">Caerostris extrusa</name>
    <name type="common">Bark spider</name>
    <name type="synonym">Caerostris bankana</name>
    <dbReference type="NCBI Taxonomy" id="172846"/>
    <lineage>
        <taxon>Eukaryota</taxon>
        <taxon>Metazoa</taxon>
        <taxon>Ecdysozoa</taxon>
        <taxon>Arthropoda</taxon>
        <taxon>Chelicerata</taxon>
        <taxon>Arachnida</taxon>
        <taxon>Araneae</taxon>
        <taxon>Araneomorphae</taxon>
        <taxon>Entelegynae</taxon>
        <taxon>Araneoidea</taxon>
        <taxon>Araneidae</taxon>
        <taxon>Caerostris</taxon>
    </lineage>
</organism>
<evidence type="ECO:0000313" key="2">
    <source>
        <dbReference type="Proteomes" id="UP001054945"/>
    </source>
</evidence>
<protein>
    <submittedName>
        <fullName evidence="1">Uncharacterized protein</fullName>
    </submittedName>
</protein>
<sequence length="99" mass="11431">MFAWEKISPTKQTLFFFSSLKGFCARAAELYQSLEPFFLLFYSNYQREWGFEQLSIVFDLIIVLGLFTHPAPFSPPPPALSFHWNRKSKTASLKSDNAS</sequence>
<gene>
    <name evidence="1" type="ORF">CEXT_654121</name>
</gene>
<dbReference type="AlphaFoldDB" id="A0AAV4RY82"/>
<comment type="caution">
    <text evidence="1">The sequence shown here is derived from an EMBL/GenBank/DDBJ whole genome shotgun (WGS) entry which is preliminary data.</text>
</comment>
<proteinExistence type="predicted"/>
<keyword evidence="2" id="KW-1185">Reference proteome</keyword>
<reference evidence="1 2" key="1">
    <citation type="submission" date="2021-06" db="EMBL/GenBank/DDBJ databases">
        <title>Caerostris extrusa draft genome.</title>
        <authorList>
            <person name="Kono N."/>
            <person name="Arakawa K."/>
        </authorList>
    </citation>
    <scope>NUCLEOTIDE SEQUENCE [LARGE SCALE GENOMIC DNA]</scope>
</reference>
<dbReference type="EMBL" id="BPLR01008544">
    <property type="protein sequence ID" value="GIY25442.1"/>
    <property type="molecule type" value="Genomic_DNA"/>
</dbReference>
<dbReference type="Proteomes" id="UP001054945">
    <property type="component" value="Unassembled WGS sequence"/>
</dbReference>
<name>A0AAV4RY82_CAEEX</name>